<dbReference type="Proteomes" id="UP000809431">
    <property type="component" value="Unassembled WGS sequence"/>
</dbReference>
<evidence type="ECO:0000313" key="4">
    <source>
        <dbReference type="EMBL" id="MBM3115943.1"/>
    </source>
</evidence>
<dbReference type="PANTHER" id="PTHR43877">
    <property type="entry name" value="AMINOALKYLPHOSPHONATE N-ACETYLTRANSFERASE-RELATED-RELATED"/>
    <property type="match status" value="1"/>
</dbReference>
<reference evidence="4 5" key="1">
    <citation type="submission" date="2021-01" db="EMBL/GenBank/DDBJ databases">
        <title>Draft Genome Sequence and Polyhydroxyalkanoate Biosynthetic Potential of Jeongeupia naejangsanensis Type Strain DSM 24253.</title>
        <authorList>
            <person name="Turrini P."/>
            <person name="Artuso I."/>
            <person name="Lugli G.A."/>
            <person name="Frangipani E."/>
            <person name="Ventura M."/>
            <person name="Visca P."/>
        </authorList>
    </citation>
    <scope>NUCLEOTIDE SEQUENCE [LARGE SCALE GENOMIC DNA]</scope>
    <source>
        <strain evidence="4 5">DSM 24253</strain>
    </source>
</reference>
<gene>
    <name evidence="4" type="ORF">JMJ54_08875</name>
</gene>
<evidence type="ECO:0000259" key="3">
    <source>
        <dbReference type="PROSITE" id="PS51186"/>
    </source>
</evidence>
<dbReference type="InterPro" id="IPR000182">
    <property type="entry name" value="GNAT_dom"/>
</dbReference>
<dbReference type="CDD" id="cd04301">
    <property type="entry name" value="NAT_SF"/>
    <property type="match status" value="1"/>
</dbReference>
<dbReference type="PROSITE" id="PS51186">
    <property type="entry name" value="GNAT"/>
    <property type="match status" value="1"/>
</dbReference>
<keyword evidence="5" id="KW-1185">Reference proteome</keyword>
<sequence>MSSATIRPARLDDAPVLARLMTSLGYPSTDCEMQTRLGQLDKAGGYGALVAEIDEQVVGLIGLSLGLSLDQDGAHARIIALVVAEHCRGTGIGQVLLAAGEAWAHEHGADRLIVNSAHQREHAHHFYEAQGYRDTGLRFVKTLG</sequence>
<dbReference type="Pfam" id="PF00583">
    <property type="entry name" value="Acetyltransf_1"/>
    <property type="match status" value="1"/>
</dbReference>
<dbReference type="Gene3D" id="3.40.630.30">
    <property type="match status" value="1"/>
</dbReference>
<proteinExistence type="predicted"/>
<evidence type="ECO:0000256" key="2">
    <source>
        <dbReference type="ARBA" id="ARBA00023315"/>
    </source>
</evidence>
<protein>
    <submittedName>
        <fullName evidence="4">GNAT family N-acetyltransferase</fullName>
    </submittedName>
</protein>
<organism evidence="4 5">
    <name type="scientific">Jeongeupia naejangsanensis</name>
    <dbReference type="NCBI Taxonomy" id="613195"/>
    <lineage>
        <taxon>Bacteria</taxon>
        <taxon>Pseudomonadati</taxon>
        <taxon>Pseudomonadota</taxon>
        <taxon>Betaproteobacteria</taxon>
        <taxon>Neisseriales</taxon>
        <taxon>Chitinibacteraceae</taxon>
        <taxon>Jeongeupia</taxon>
    </lineage>
</organism>
<dbReference type="InterPro" id="IPR016181">
    <property type="entry name" value="Acyl_CoA_acyltransferase"/>
</dbReference>
<dbReference type="PANTHER" id="PTHR43877:SF2">
    <property type="entry name" value="AMINOALKYLPHOSPHONATE N-ACETYLTRANSFERASE-RELATED"/>
    <property type="match status" value="1"/>
</dbReference>
<dbReference type="SUPFAM" id="SSF55729">
    <property type="entry name" value="Acyl-CoA N-acyltransferases (Nat)"/>
    <property type="match status" value="1"/>
</dbReference>
<dbReference type="InterPro" id="IPR050832">
    <property type="entry name" value="Bact_Acetyltransf"/>
</dbReference>
<feature type="domain" description="N-acetyltransferase" evidence="3">
    <location>
        <begin position="4"/>
        <end position="144"/>
    </location>
</feature>
<name>A0ABS2BLI3_9NEIS</name>
<dbReference type="EMBL" id="JAESND010000003">
    <property type="protein sequence ID" value="MBM3115943.1"/>
    <property type="molecule type" value="Genomic_DNA"/>
</dbReference>
<accession>A0ABS2BLI3</accession>
<dbReference type="RefSeq" id="WP_203537910.1">
    <property type="nucleotide sequence ID" value="NZ_JAESND010000003.1"/>
</dbReference>
<evidence type="ECO:0000313" key="5">
    <source>
        <dbReference type="Proteomes" id="UP000809431"/>
    </source>
</evidence>
<keyword evidence="1" id="KW-0808">Transferase</keyword>
<evidence type="ECO:0000256" key="1">
    <source>
        <dbReference type="ARBA" id="ARBA00022679"/>
    </source>
</evidence>
<keyword evidence="2" id="KW-0012">Acyltransferase</keyword>
<comment type="caution">
    <text evidence="4">The sequence shown here is derived from an EMBL/GenBank/DDBJ whole genome shotgun (WGS) entry which is preliminary data.</text>
</comment>